<keyword evidence="2" id="KW-1185">Reference proteome</keyword>
<sequence length="589" mass="68027">MIDKLVLIEGAYFYNYVKKISKSAISNAFKEISKNKKGNYIENKVKEKVMVSGEEIIFSICIFKYEQLPTFLHKVRDRELKYAYTLIVEYDDYIIISKKNVSGLEKLFKNKIDGLDYNVISKLFVDEETKFEKITMNNMDISDNVIRRTNIEALNLKDSYSTLSSRKAIINNMRIKEANERYTLSLNTSRINKISKKSNFNGFCEWIITIVAKLKLFVNQENYLDHFARPLNFEESIKNLEPSNILLLVSELKTDGAIDELYYKNGNKKRSISLDRLVDLLETVKSIKKIVKGEKTEYYIENGLDKTLRLKINTKSISLHSKKLSNIIMLMSDGEEMNLLSYLNKKHEYIICFENIEIVYKNRKLFEDSQLLGSLDYFMSVFIEYPELSDITSEKGKVKKDSIKFDSECLFGFVEEKLTVNDDYVICDDLGNEWADHISVSIGKSINYFHSKHSNLTSGASSFHDVVSQAQKNIGNLFTTKQELVRKEDKWKKKYNKDNVKSNIERMRKGDLTKLTNDFLMTSKTPNTSKCIYLVVDFISKSALLSELSTLKSGIGNPKNETIQILWLLSSLISSCQNSNVNVYITCQP</sequence>
<dbReference type="EMBL" id="AP028654">
    <property type="protein sequence ID" value="BEP27822.1"/>
    <property type="molecule type" value="Genomic_DNA"/>
</dbReference>
<evidence type="ECO:0000313" key="2">
    <source>
        <dbReference type="Proteomes" id="UP001321786"/>
    </source>
</evidence>
<dbReference type="RefSeq" id="WP_338536188.1">
    <property type="nucleotide sequence ID" value="NZ_AP028654.1"/>
</dbReference>
<organism evidence="1 2">
    <name type="scientific">Helicovermis profundi</name>
    <dbReference type="NCBI Taxonomy" id="3065157"/>
    <lineage>
        <taxon>Bacteria</taxon>
        <taxon>Bacillati</taxon>
        <taxon>Bacillota</taxon>
        <taxon>Clostridia</taxon>
        <taxon>Helicovermis</taxon>
    </lineage>
</organism>
<name>A0AAU9E7W5_9FIRM</name>
<proteinExistence type="predicted"/>
<gene>
    <name evidence="1" type="ORF">HLPR_01530</name>
</gene>
<evidence type="ECO:0000313" key="1">
    <source>
        <dbReference type="EMBL" id="BEP27822.1"/>
    </source>
</evidence>
<reference evidence="1 2" key="1">
    <citation type="submission" date="2023-08" db="EMBL/GenBank/DDBJ databases">
        <title>Helicovermis profunda gen. nov., sp. nov., a novel mesophilic, fermentative bacterium within the Bacillota from a deep-sea hydrothermal vent chimney.</title>
        <authorList>
            <person name="Miyazaki U."/>
            <person name="Mizutani D."/>
            <person name="Hashimoto Y."/>
            <person name="Tame A."/>
            <person name="Sawayama S."/>
            <person name="Miyazaki J."/>
            <person name="Takai K."/>
            <person name="Nakagawa S."/>
        </authorList>
    </citation>
    <scope>NUCLEOTIDE SEQUENCE [LARGE SCALE GENOMIC DNA]</scope>
    <source>
        <strain evidence="1 2">S502</strain>
    </source>
</reference>
<dbReference type="AlphaFoldDB" id="A0AAU9E7W5"/>
<dbReference type="Proteomes" id="UP001321786">
    <property type="component" value="Chromosome"/>
</dbReference>
<dbReference type="KEGG" id="hprf:HLPR_01530"/>
<accession>A0AAU9E7W5</accession>
<protein>
    <submittedName>
        <fullName evidence="1">Uncharacterized protein</fullName>
    </submittedName>
</protein>